<evidence type="ECO:0000313" key="2">
    <source>
        <dbReference type="EMBL" id="KRS18855.1"/>
    </source>
</evidence>
<name>A0A0T5PC49_9RHOB</name>
<reference evidence="3 5" key="2">
    <citation type="submission" date="2018-08" db="EMBL/GenBank/DDBJ databases">
        <title>Genetic Globetrotter - A new plasmid hitch-hiking vast phylogenetic and geographic distances.</title>
        <authorList>
            <person name="Vollmers J."/>
            <person name="Petersen J."/>
        </authorList>
    </citation>
    <scope>NUCLEOTIDE SEQUENCE [LARGE SCALE GENOMIC DNA]</scope>
    <source>
        <strain evidence="3 5">DSM 26383</strain>
    </source>
</reference>
<accession>A0A0T5PC49</accession>
<dbReference type="STRING" id="540747.SAMN04488031_103440"/>
<feature type="region of interest" description="Disordered" evidence="1">
    <location>
        <begin position="22"/>
        <end position="42"/>
    </location>
</feature>
<sequence>MGMTETASRLIAKWGQAGTFVRPGEADETTYPPTPGTPTNHAATVCVVDYTSEDRDGSNIQANDLRAFVAVEDLDITPDNGDSLTVAGKTFSVVRVVPMAPDGVARFYDVQVRGA</sequence>
<dbReference type="EMBL" id="LAXI01000002">
    <property type="protein sequence ID" value="KRS18855.1"/>
    <property type="molecule type" value="Genomic_DNA"/>
</dbReference>
<dbReference type="RefSeq" id="WP_057813530.1">
    <property type="nucleotide sequence ID" value="NZ_FOMY01000003.1"/>
</dbReference>
<proteinExistence type="predicted"/>
<dbReference type="PATRIC" id="fig|540747.5.peg.2371"/>
<dbReference type="AlphaFoldDB" id="A0A0T5PC49"/>
<reference evidence="2 4" key="1">
    <citation type="submission" date="2015-04" db="EMBL/GenBank/DDBJ databases">
        <title>The draft genome sequence of Roseovarius indicus B108T.</title>
        <authorList>
            <person name="Li G."/>
            <person name="Lai Q."/>
            <person name="Shao Z."/>
            <person name="Yan P."/>
        </authorList>
    </citation>
    <scope>NUCLEOTIDE SEQUENCE [LARGE SCALE GENOMIC DNA]</scope>
    <source>
        <strain evidence="2 4">B108</strain>
    </source>
</reference>
<keyword evidence="4" id="KW-1185">Reference proteome</keyword>
<dbReference type="EMBL" id="CP031598">
    <property type="protein sequence ID" value="QEW26230.1"/>
    <property type="molecule type" value="Genomic_DNA"/>
</dbReference>
<evidence type="ECO:0000256" key="1">
    <source>
        <dbReference type="SAM" id="MobiDB-lite"/>
    </source>
</evidence>
<evidence type="ECO:0008006" key="6">
    <source>
        <dbReference type="Google" id="ProtNLM"/>
    </source>
</evidence>
<protein>
    <recommendedName>
        <fullName evidence="6">Phage protein</fullName>
    </recommendedName>
</protein>
<evidence type="ECO:0000313" key="5">
    <source>
        <dbReference type="Proteomes" id="UP000325785"/>
    </source>
</evidence>
<gene>
    <name evidence="3" type="ORF">RIdsm_02027</name>
    <name evidence="2" type="ORF">XM52_03985</name>
</gene>
<organism evidence="2 4">
    <name type="scientific">Roseovarius indicus</name>
    <dbReference type="NCBI Taxonomy" id="540747"/>
    <lineage>
        <taxon>Bacteria</taxon>
        <taxon>Pseudomonadati</taxon>
        <taxon>Pseudomonadota</taxon>
        <taxon>Alphaproteobacteria</taxon>
        <taxon>Rhodobacterales</taxon>
        <taxon>Roseobacteraceae</taxon>
        <taxon>Roseovarius</taxon>
    </lineage>
</organism>
<dbReference type="KEGG" id="rid:RIdsm_02027"/>
<dbReference type="OrthoDB" id="7205619at2"/>
<evidence type="ECO:0000313" key="3">
    <source>
        <dbReference type="EMBL" id="QEW26230.1"/>
    </source>
</evidence>
<dbReference type="Proteomes" id="UP000325785">
    <property type="component" value="Chromosome"/>
</dbReference>
<evidence type="ECO:0000313" key="4">
    <source>
        <dbReference type="Proteomes" id="UP000051401"/>
    </source>
</evidence>
<dbReference type="Proteomes" id="UP000051401">
    <property type="component" value="Unassembled WGS sequence"/>
</dbReference>